<proteinExistence type="predicted"/>
<organism evidence="1">
    <name type="scientific">bioreactor metagenome</name>
    <dbReference type="NCBI Taxonomy" id="1076179"/>
    <lineage>
        <taxon>unclassified sequences</taxon>
        <taxon>metagenomes</taxon>
        <taxon>ecological metagenomes</taxon>
    </lineage>
</organism>
<name>A0A644V5L3_9ZZZZ</name>
<protein>
    <submittedName>
        <fullName evidence="1">Uncharacterized protein</fullName>
    </submittedName>
</protein>
<comment type="caution">
    <text evidence="1">The sequence shown here is derived from an EMBL/GenBank/DDBJ whole genome shotgun (WGS) entry which is preliminary data.</text>
</comment>
<reference evidence="1" key="1">
    <citation type="submission" date="2019-08" db="EMBL/GenBank/DDBJ databases">
        <authorList>
            <person name="Kucharzyk K."/>
            <person name="Murdoch R.W."/>
            <person name="Higgins S."/>
            <person name="Loffler F."/>
        </authorList>
    </citation>
    <scope>NUCLEOTIDE SEQUENCE</scope>
</reference>
<dbReference type="EMBL" id="VSSQ01000220">
    <property type="protein sequence ID" value="MPL86325.1"/>
    <property type="molecule type" value="Genomic_DNA"/>
</dbReference>
<accession>A0A644V5L3</accession>
<sequence>MRNEDICKRLNNRGIFDCWQLVASIWTYVASKWEKLDLSDDLLLLPLADGAEDKAVDQE</sequence>
<evidence type="ECO:0000313" key="1">
    <source>
        <dbReference type="EMBL" id="MPL86325.1"/>
    </source>
</evidence>
<dbReference type="AlphaFoldDB" id="A0A644V5L3"/>
<gene>
    <name evidence="1" type="ORF">SDC9_32305</name>
</gene>